<evidence type="ECO:0000313" key="2">
    <source>
        <dbReference type="EMBL" id="MFD1047975.1"/>
    </source>
</evidence>
<dbReference type="Proteomes" id="UP001597045">
    <property type="component" value="Unassembled WGS sequence"/>
</dbReference>
<dbReference type="InterPro" id="IPR036390">
    <property type="entry name" value="WH_DNA-bd_sf"/>
</dbReference>
<sequence>MTDEVFAALASPVRREVLKILLDGPRPVQELAEHFEMRRPSLSEHLKVLKDAGLVSERRDGRFRYYSLEAEPLLGVAEWLNPYERFWRERLGRLRDLLDGDDL</sequence>
<dbReference type="PRINTS" id="PR00778">
    <property type="entry name" value="HTHARSR"/>
</dbReference>
<protein>
    <submittedName>
        <fullName evidence="2">ArsR/SmtB family transcription factor</fullName>
    </submittedName>
</protein>
<feature type="domain" description="HTH arsR-type" evidence="1">
    <location>
        <begin position="1"/>
        <end position="88"/>
    </location>
</feature>
<dbReference type="PROSITE" id="PS50987">
    <property type="entry name" value="HTH_ARSR_2"/>
    <property type="match status" value="1"/>
</dbReference>
<evidence type="ECO:0000313" key="3">
    <source>
        <dbReference type="Proteomes" id="UP001597045"/>
    </source>
</evidence>
<dbReference type="InterPro" id="IPR011991">
    <property type="entry name" value="ArsR-like_HTH"/>
</dbReference>
<dbReference type="PANTHER" id="PTHR38600">
    <property type="entry name" value="TRANSCRIPTIONAL REGULATORY PROTEIN"/>
    <property type="match status" value="1"/>
</dbReference>
<dbReference type="Gene3D" id="1.10.10.10">
    <property type="entry name" value="Winged helix-like DNA-binding domain superfamily/Winged helix DNA-binding domain"/>
    <property type="match status" value="1"/>
</dbReference>
<dbReference type="InterPro" id="IPR001845">
    <property type="entry name" value="HTH_ArsR_DNA-bd_dom"/>
</dbReference>
<reference evidence="3" key="1">
    <citation type="journal article" date="2019" name="Int. J. Syst. Evol. Microbiol.">
        <title>The Global Catalogue of Microorganisms (GCM) 10K type strain sequencing project: providing services to taxonomists for standard genome sequencing and annotation.</title>
        <authorList>
            <consortium name="The Broad Institute Genomics Platform"/>
            <consortium name="The Broad Institute Genome Sequencing Center for Infectious Disease"/>
            <person name="Wu L."/>
            <person name="Ma J."/>
        </authorList>
    </citation>
    <scope>NUCLEOTIDE SEQUENCE [LARGE SCALE GENOMIC DNA]</scope>
    <source>
        <strain evidence="3">JCM 31486</strain>
    </source>
</reference>
<dbReference type="Pfam" id="PF01022">
    <property type="entry name" value="HTH_5"/>
    <property type="match status" value="1"/>
</dbReference>
<evidence type="ECO:0000259" key="1">
    <source>
        <dbReference type="PROSITE" id="PS50987"/>
    </source>
</evidence>
<name>A0ABW3ME87_9PSEU</name>
<dbReference type="EMBL" id="JBHTIS010001339">
    <property type="protein sequence ID" value="MFD1047975.1"/>
    <property type="molecule type" value="Genomic_DNA"/>
</dbReference>
<dbReference type="CDD" id="cd00090">
    <property type="entry name" value="HTH_ARSR"/>
    <property type="match status" value="1"/>
</dbReference>
<keyword evidence="3" id="KW-1185">Reference proteome</keyword>
<dbReference type="PANTHER" id="PTHR38600:SF2">
    <property type="entry name" value="SLL0088 PROTEIN"/>
    <property type="match status" value="1"/>
</dbReference>
<accession>A0ABW3ME87</accession>
<proteinExistence type="predicted"/>
<comment type="caution">
    <text evidence="2">The sequence shown here is derived from an EMBL/GenBank/DDBJ whole genome shotgun (WGS) entry which is preliminary data.</text>
</comment>
<organism evidence="2 3">
    <name type="scientific">Kibdelosporangium lantanae</name>
    <dbReference type="NCBI Taxonomy" id="1497396"/>
    <lineage>
        <taxon>Bacteria</taxon>
        <taxon>Bacillati</taxon>
        <taxon>Actinomycetota</taxon>
        <taxon>Actinomycetes</taxon>
        <taxon>Pseudonocardiales</taxon>
        <taxon>Pseudonocardiaceae</taxon>
        <taxon>Kibdelosporangium</taxon>
    </lineage>
</organism>
<dbReference type="SMART" id="SM00418">
    <property type="entry name" value="HTH_ARSR"/>
    <property type="match status" value="1"/>
</dbReference>
<dbReference type="SUPFAM" id="SSF46785">
    <property type="entry name" value="Winged helix' DNA-binding domain"/>
    <property type="match status" value="1"/>
</dbReference>
<dbReference type="NCBIfam" id="NF033788">
    <property type="entry name" value="HTH_metalloreg"/>
    <property type="match status" value="1"/>
</dbReference>
<gene>
    <name evidence="2" type="ORF">ACFQ1S_21770</name>
</gene>
<dbReference type="InterPro" id="IPR036388">
    <property type="entry name" value="WH-like_DNA-bd_sf"/>
</dbReference>